<dbReference type="AlphaFoldDB" id="A0A6M4AW59"/>
<dbReference type="SUPFAM" id="SSF75217">
    <property type="entry name" value="alpha/beta knot"/>
    <property type="match status" value="1"/>
</dbReference>
<dbReference type="PANTHER" id="PTHR33603:SF1">
    <property type="entry name" value="RIBOSOMAL RNA LARGE SUBUNIT METHYLTRANSFERASE H"/>
    <property type="match status" value="1"/>
</dbReference>
<keyword evidence="2 5" id="KW-0808">Transferase</keyword>
<dbReference type="PANTHER" id="PTHR33603">
    <property type="entry name" value="METHYLTRANSFERASE"/>
    <property type="match status" value="1"/>
</dbReference>
<dbReference type="Pfam" id="PF02590">
    <property type="entry name" value="SPOUT_MTase"/>
    <property type="match status" value="1"/>
</dbReference>
<comment type="catalytic activity">
    <reaction evidence="5">
        <text>pseudouridine(1915) in 23S rRNA + S-adenosyl-L-methionine = N(3)-methylpseudouridine(1915) in 23S rRNA + S-adenosyl-L-homocysteine + H(+)</text>
        <dbReference type="Rhea" id="RHEA:42752"/>
        <dbReference type="Rhea" id="RHEA-COMP:10221"/>
        <dbReference type="Rhea" id="RHEA-COMP:10222"/>
        <dbReference type="ChEBI" id="CHEBI:15378"/>
        <dbReference type="ChEBI" id="CHEBI:57856"/>
        <dbReference type="ChEBI" id="CHEBI:59789"/>
        <dbReference type="ChEBI" id="CHEBI:65314"/>
        <dbReference type="ChEBI" id="CHEBI:74486"/>
        <dbReference type="EC" id="2.1.1.177"/>
    </reaction>
</comment>
<keyword evidence="1 5" id="KW-0489">Methyltransferase</keyword>
<comment type="subcellular location">
    <subcellularLocation>
        <location evidence="5">Cytoplasm</location>
    </subcellularLocation>
</comment>
<accession>A0A6M4AW59</accession>
<proteinExistence type="inferred from homology"/>
<keyword evidence="5" id="KW-0698">rRNA processing</keyword>
<feature type="binding site" evidence="5">
    <location>
        <position position="56"/>
    </location>
    <ligand>
        <name>S-adenosyl-L-methionine</name>
        <dbReference type="ChEBI" id="CHEBI:59789"/>
    </ligand>
</feature>
<evidence type="ECO:0000256" key="5">
    <source>
        <dbReference type="HAMAP-Rule" id="MF_00658"/>
    </source>
</evidence>
<comment type="function">
    <text evidence="5">Specifically methylates the pseudouridine at position 1915 (m3Psi1915) in 23S rRNA.</text>
</comment>
<evidence type="ECO:0000313" key="6">
    <source>
        <dbReference type="EMBL" id="QJQ32259.1"/>
    </source>
</evidence>
<name>A0A6M4AW59_9SPHN</name>
<feature type="binding site" evidence="5">
    <location>
        <begin position="107"/>
        <end position="112"/>
    </location>
    <ligand>
        <name>S-adenosyl-L-methionine</name>
        <dbReference type="ChEBI" id="CHEBI:59789"/>
    </ligand>
</feature>
<comment type="subunit">
    <text evidence="5">Homodimer.</text>
</comment>
<dbReference type="InterPro" id="IPR029026">
    <property type="entry name" value="tRNA_m1G_MTases_N"/>
</dbReference>
<organism evidence="6 7">
    <name type="scientific">Sphingomonas lacunae</name>
    <dbReference type="NCBI Taxonomy" id="2698828"/>
    <lineage>
        <taxon>Bacteria</taxon>
        <taxon>Pseudomonadati</taxon>
        <taxon>Pseudomonadota</taxon>
        <taxon>Alphaproteobacteria</taxon>
        <taxon>Sphingomonadales</taxon>
        <taxon>Sphingomonadaceae</taxon>
        <taxon>Sphingomonas</taxon>
    </lineage>
</organism>
<dbReference type="Gene3D" id="3.40.1280.10">
    <property type="match status" value="1"/>
</dbReference>
<dbReference type="EC" id="2.1.1.177" evidence="5"/>
<evidence type="ECO:0000256" key="1">
    <source>
        <dbReference type="ARBA" id="ARBA00022603"/>
    </source>
</evidence>
<dbReference type="CDD" id="cd18081">
    <property type="entry name" value="RlmH-like"/>
    <property type="match status" value="1"/>
</dbReference>
<dbReference type="RefSeq" id="WP_169945320.1">
    <property type="nucleotide sequence ID" value="NZ_CP053015.1"/>
</dbReference>
<evidence type="ECO:0000256" key="4">
    <source>
        <dbReference type="ARBA" id="ARBA00038303"/>
    </source>
</evidence>
<dbReference type="InterPro" id="IPR029028">
    <property type="entry name" value="Alpha/beta_knot_MTases"/>
</dbReference>
<dbReference type="HAMAP" id="MF_00658">
    <property type="entry name" value="23SrRNA_methyltr_H"/>
    <property type="match status" value="1"/>
</dbReference>
<dbReference type="EMBL" id="CP053015">
    <property type="protein sequence ID" value="QJQ32259.1"/>
    <property type="molecule type" value="Genomic_DNA"/>
</dbReference>
<gene>
    <name evidence="5" type="primary">rlmH</name>
    <name evidence="6" type="ORF">GV829_07145</name>
</gene>
<dbReference type="PIRSF" id="PIRSF004505">
    <property type="entry name" value="MT_bac"/>
    <property type="match status" value="1"/>
</dbReference>
<evidence type="ECO:0000256" key="3">
    <source>
        <dbReference type="ARBA" id="ARBA00022691"/>
    </source>
</evidence>
<feature type="binding site" evidence="5">
    <location>
        <position position="88"/>
    </location>
    <ligand>
        <name>S-adenosyl-L-methionine</name>
        <dbReference type="ChEBI" id="CHEBI:59789"/>
    </ligand>
</feature>
<comment type="similarity">
    <text evidence="4 5">Belongs to the RNA methyltransferase RlmH family.</text>
</comment>
<dbReference type="GO" id="GO:0005737">
    <property type="term" value="C:cytoplasm"/>
    <property type="evidence" value="ECO:0007669"/>
    <property type="project" value="UniProtKB-SubCell"/>
</dbReference>
<keyword evidence="5" id="KW-0963">Cytoplasm</keyword>
<sequence length="141" mass="15759">MRIRLFVRGRIGQSPEAELVQRYLKRVPWDVDVTEWPDKGGPGFPPADGHVRTILLDEKGKDMDSTAFAARIGGWRDDGVRELRFGIGAADGFDDAERASADLLIAFGRMTWPHMMARAMLAEQLWRAASILSGHPYHRAG</sequence>
<evidence type="ECO:0000313" key="7">
    <source>
        <dbReference type="Proteomes" id="UP000503018"/>
    </source>
</evidence>
<keyword evidence="3 5" id="KW-0949">S-adenosyl-L-methionine</keyword>
<dbReference type="KEGG" id="slan:GV829_07145"/>
<evidence type="ECO:0000256" key="2">
    <source>
        <dbReference type="ARBA" id="ARBA00022679"/>
    </source>
</evidence>
<reference evidence="6 7" key="1">
    <citation type="submission" date="2020-01" db="EMBL/GenBank/DDBJ databases">
        <title>Sphingomonas sp. strain CSW-10.</title>
        <authorList>
            <person name="Chen W.-M."/>
        </authorList>
    </citation>
    <scope>NUCLEOTIDE SEQUENCE [LARGE SCALE GENOMIC DNA]</scope>
    <source>
        <strain evidence="6 7">CSW-10</strain>
    </source>
</reference>
<dbReference type="GO" id="GO:0070038">
    <property type="term" value="F:rRNA (pseudouridine-N3-)-methyltransferase activity"/>
    <property type="evidence" value="ECO:0007669"/>
    <property type="project" value="UniProtKB-UniRule"/>
</dbReference>
<dbReference type="InterPro" id="IPR003742">
    <property type="entry name" value="RlmH-like"/>
</dbReference>
<dbReference type="Proteomes" id="UP000503018">
    <property type="component" value="Chromosome"/>
</dbReference>
<keyword evidence="7" id="KW-1185">Reference proteome</keyword>
<protein>
    <recommendedName>
        <fullName evidence="5">Ribosomal RNA large subunit methyltransferase H</fullName>
        <ecNumber evidence="5">2.1.1.177</ecNumber>
    </recommendedName>
    <alternativeName>
        <fullName evidence="5">23S rRNA (pseudouridine1915-N3)-methyltransferase</fullName>
    </alternativeName>
    <alternativeName>
        <fullName evidence="5">23S rRNA m3Psi1915 methyltransferase</fullName>
    </alternativeName>
    <alternativeName>
        <fullName evidence="5">rRNA (pseudouridine-N3-)-methyltransferase RlmH</fullName>
    </alternativeName>
</protein>